<evidence type="ECO:0000259" key="1">
    <source>
        <dbReference type="Pfam" id="PF00248"/>
    </source>
</evidence>
<evidence type="ECO:0000313" key="3">
    <source>
        <dbReference type="Proteomes" id="UP001500416"/>
    </source>
</evidence>
<dbReference type="EMBL" id="BAAABU010000004">
    <property type="protein sequence ID" value="GAA0227906.1"/>
    <property type="molecule type" value="Genomic_DNA"/>
</dbReference>
<dbReference type="CDD" id="cd19088">
    <property type="entry name" value="AKR_AKR13B1"/>
    <property type="match status" value="1"/>
</dbReference>
<dbReference type="SUPFAM" id="SSF51430">
    <property type="entry name" value="NAD(P)-linked oxidoreductase"/>
    <property type="match status" value="1"/>
</dbReference>
<organism evidence="2 3">
    <name type="scientific">Saccharothrix mutabilis subsp. mutabilis</name>
    <dbReference type="NCBI Taxonomy" id="66855"/>
    <lineage>
        <taxon>Bacteria</taxon>
        <taxon>Bacillati</taxon>
        <taxon>Actinomycetota</taxon>
        <taxon>Actinomycetes</taxon>
        <taxon>Pseudonocardiales</taxon>
        <taxon>Pseudonocardiaceae</taxon>
        <taxon>Saccharothrix</taxon>
    </lineage>
</organism>
<reference evidence="3" key="1">
    <citation type="journal article" date="2019" name="Int. J. Syst. Evol. Microbiol.">
        <title>The Global Catalogue of Microorganisms (GCM) 10K type strain sequencing project: providing services to taxonomists for standard genome sequencing and annotation.</title>
        <authorList>
            <consortium name="The Broad Institute Genomics Platform"/>
            <consortium name="The Broad Institute Genome Sequencing Center for Infectious Disease"/>
            <person name="Wu L."/>
            <person name="Ma J."/>
        </authorList>
    </citation>
    <scope>NUCLEOTIDE SEQUENCE [LARGE SCALE GENOMIC DNA]</scope>
    <source>
        <strain evidence="3">JCM 3380</strain>
    </source>
</reference>
<comment type="caution">
    <text evidence="2">The sequence shown here is derived from an EMBL/GenBank/DDBJ whole genome shotgun (WGS) entry which is preliminary data.</text>
</comment>
<dbReference type="Pfam" id="PF00248">
    <property type="entry name" value="Aldo_ket_red"/>
    <property type="match status" value="1"/>
</dbReference>
<sequence length="269" mass="29683">MDRVLNLNRVGYGAMQLTGPGVYGPPPDREAAKRVLRRAVELGVDHIDTSDYYGPHVVNELIREALHPYDGLTIVTKVGYRRTADQDWVPARTADDLRQAVHDNLRNLKVDRLDVVNLRVDGSHVPLEEPLTALAGLREEGLIRDLGISNTTRLEEALAITPVVCVQNHYNIAHRDDEPTLEAAAARGVAYVPFFPLGGFTPLQDQALDEVAAAHDATPRQVALAWLLHRSPTVLLIPGTSSERHLEENLASAELRLSEQDLTRLDTIG</sequence>
<dbReference type="InterPro" id="IPR036812">
    <property type="entry name" value="NAD(P)_OxRdtase_dom_sf"/>
</dbReference>
<gene>
    <name evidence="2" type="ORF">GCM10010492_27890</name>
</gene>
<dbReference type="PANTHER" id="PTHR43638">
    <property type="entry name" value="OXIDOREDUCTASE, ALDO/KETO REDUCTASE FAMILY PROTEIN"/>
    <property type="match status" value="1"/>
</dbReference>
<protein>
    <submittedName>
        <fullName evidence="2">Oxidoreductase</fullName>
    </submittedName>
</protein>
<proteinExistence type="predicted"/>
<evidence type="ECO:0000313" key="2">
    <source>
        <dbReference type="EMBL" id="GAA0227906.1"/>
    </source>
</evidence>
<name>A0ABP3DB47_9PSEU</name>
<dbReference type="InterPro" id="IPR023210">
    <property type="entry name" value="NADP_OxRdtase_dom"/>
</dbReference>
<feature type="domain" description="NADP-dependent oxidoreductase" evidence="1">
    <location>
        <begin position="10"/>
        <end position="268"/>
    </location>
</feature>
<dbReference type="Gene3D" id="3.20.20.100">
    <property type="entry name" value="NADP-dependent oxidoreductase domain"/>
    <property type="match status" value="1"/>
</dbReference>
<dbReference type="PRINTS" id="PR00069">
    <property type="entry name" value="ALDKETRDTASE"/>
</dbReference>
<dbReference type="NCBIfam" id="NF007695">
    <property type="entry name" value="PRK10376.1"/>
    <property type="match status" value="1"/>
</dbReference>
<dbReference type="PANTHER" id="PTHR43638:SF3">
    <property type="entry name" value="ALDEHYDE REDUCTASE"/>
    <property type="match status" value="1"/>
</dbReference>
<keyword evidence="3" id="KW-1185">Reference proteome</keyword>
<dbReference type="InterPro" id="IPR020471">
    <property type="entry name" value="AKR"/>
</dbReference>
<dbReference type="Proteomes" id="UP001500416">
    <property type="component" value="Unassembled WGS sequence"/>
</dbReference>
<accession>A0ABP3DB47</accession>